<keyword evidence="3" id="KW-0175">Coiled coil</keyword>
<feature type="compositionally biased region" description="Basic and acidic residues" evidence="4">
    <location>
        <begin position="1365"/>
        <end position="1405"/>
    </location>
</feature>
<feature type="compositionally biased region" description="Basic and acidic residues" evidence="4">
    <location>
        <begin position="1309"/>
        <end position="1325"/>
    </location>
</feature>
<reference evidence="7 8" key="1">
    <citation type="submission" date="2020-08" db="EMBL/GenBank/DDBJ databases">
        <title>Aphidius gifuensis genome sequencing and assembly.</title>
        <authorList>
            <person name="Du Z."/>
        </authorList>
    </citation>
    <scope>NUCLEOTIDE SEQUENCE [LARGE SCALE GENOMIC DNA]</scope>
    <source>
        <strain evidence="7">YNYX2018</strain>
        <tissue evidence="7">Adults</tissue>
    </source>
</reference>
<comment type="caution">
    <text evidence="7">The sequence shown here is derived from an EMBL/GenBank/DDBJ whole genome shotgun (WGS) entry which is preliminary data.</text>
</comment>
<dbReference type="SMART" id="SM00360">
    <property type="entry name" value="RRM"/>
    <property type="match status" value="1"/>
</dbReference>
<dbReference type="SUPFAM" id="SSF48464">
    <property type="entry name" value="ENTH/VHS domain"/>
    <property type="match status" value="1"/>
</dbReference>
<keyword evidence="8" id="KW-1185">Reference proteome</keyword>
<feature type="compositionally biased region" description="Low complexity" evidence="4">
    <location>
        <begin position="875"/>
        <end position="890"/>
    </location>
</feature>
<feature type="compositionally biased region" description="Basic residues" evidence="4">
    <location>
        <begin position="462"/>
        <end position="498"/>
    </location>
</feature>
<dbReference type="GO" id="GO:0003723">
    <property type="term" value="F:RNA binding"/>
    <property type="evidence" value="ECO:0007669"/>
    <property type="project" value="UniProtKB-UniRule"/>
</dbReference>
<feature type="compositionally biased region" description="Basic and acidic residues" evidence="4">
    <location>
        <begin position="1469"/>
        <end position="1500"/>
    </location>
</feature>
<evidence type="ECO:0000259" key="6">
    <source>
        <dbReference type="PROSITE" id="PS51391"/>
    </source>
</evidence>
<feature type="region of interest" description="Disordered" evidence="4">
    <location>
        <begin position="1265"/>
        <end position="1537"/>
    </location>
</feature>
<feature type="region of interest" description="Disordered" evidence="4">
    <location>
        <begin position="1023"/>
        <end position="1187"/>
    </location>
</feature>
<evidence type="ECO:0000256" key="3">
    <source>
        <dbReference type="SAM" id="Coils"/>
    </source>
</evidence>
<dbReference type="GO" id="GO:0005634">
    <property type="term" value="C:nucleus"/>
    <property type="evidence" value="ECO:0007669"/>
    <property type="project" value="TreeGrafter"/>
</dbReference>
<proteinExistence type="predicted"/>
<evidence type="ECO:0000259" key="5">
    <source>
        <dbReference type="PROSITE" id="PS50102"/>
    </source>
</evidence>
<dbReference type="InterPro" id="IPR000504">
    <property type="entry name" value="RRM_dom"/>
</dbReference>
<dbReference type="InterPro" id="IPR035979">
    <property type="entry name" value="RBD_domain_sf"/>
</dbReference>
<dbReference type="PROSITE" id="PS51391">
    <property type="entry name" value="CID"/>
    <property type="match status" value="1"/>
</dbReference>
<feature type="compositionally biased region" description="Basic and acidic residues" evidence="4">
    <location>
        <begin position="1031"/>
        <end position="1053"/>
    </location>
</feature>
<sequence length="1662" mass="187108">MDAVKAFTSELSALYDVKPPISKAKMNSLTRGAIKAIKFYKHVVQSVEKFIQKCKPEYKVPGLYVIDSIVRQSRHQFGVEKDVFAPRFAKNMQLTFLNLLKCPPEDKSKVIRVLNLWQKNAVFPPEVIQPLFDLADPNHPIHKEQAIINANGGIATNIGNNLSGFGAISKTSSPGINKNINKEQKLFTTKTIDPGWLAQTKLEAANANKLLGQVGSNQVDATFLDQLQHLHQLLLKKQDASNEAQNSVKFDKKLLDYDYGEEEDDDVIIANSPATGTSSSTNQHNPSTSSNLESLGLLLANPEVLRQLQTLQHTMQQGGGSASATQHEMEEKMRKLQQMKQQEDEFDKHLAQTVSNLPFASECELKPSDIIKTNSINMYNSAGMMQQDMSQPPPGYPPAFVSQPQSSSGLRQMINQKSPLIDERQDSDDYPIAISSTRRDSSSVEIVNLDSYRSQSRSPERFRRHSRSRSPRHRRDRDRDRKSRSRSRSRRQRSRSRDRKRDDSREREKIISEEEREKQRERRKRGLPMIVREKMSVCSTTLWVGHLSKLVHQEELSDTFGELGDIVSIDLISPRGCAFICMNRRQDAYRALTKLKMYKMQGKAITLAWAPGKGVKGKEWKDYWEVELGVSYIPWNKLNNVTERDLELLEEGGMIDEDTIPPKLIDKYSSLVKLKHSSSSSATGTTTTTITTTNDNTQSVGSTPLTTLNDTIMPVSSSSQQTLIDTSQPPPIRATASSGLMQPNNAQLSMMPPGFSMAGVPRMLGPMGLQMGLMPNVPIGVPPPSMQSLLGPGMMQSMLNQSVNSPFGSGVGILAQIPMPAPAAPSDKTNATGMPHNVPPMGVPPPPPTNDLPNLPNLPMLRQTFGVGLPPPPMQLQMQIQQQQQQQQQQSEDMDVEMEDAMPQNSINPPKDKPNLSDQLLAAMGKGSMSENERDIRDRERERRDRGERGDRERSDNTRERGRERGRGRDRRRSERDERRNDDRRGDRDMRTHDGPPQLPGLLPDPDINIKKDKLSLAERLRQLADGTLPIEDRMDRIHERGGGDRSIERNDNRLPVPFEDPLNVRRPDGGPPSLMDLPKFPIPNERDFPSRGPDFRPPQDIRDFSRNERDRGSFNSRGGGSGSVVGAGGRGPIDDFTDPRMLGARFPDEFDRLGPAGPRPDDFDLRLHPREDFDRPEIRRHPMDDYEAERLEFEMRQREGFDPRMNDGFDPRLHPDHPDFDPRRREFFGHMETGPPGFGAMMGNRGGPPRGPMVPDAFSRTPIGGRGHGPPALPLFHGRGMGGPGPRGNMRPPGMRPFGPRGSGPPFDPREGDAFFRSPFDDGRGPPAGHMRPFGGPHPMGGDGPWRGQENIPWVDGNGIDPDDIQRDNHSRDNTKGGGHGREGNKHQDRDRERDRDRDRDRNSRNRKSRWGNASPSHDDHHDNTTSEQDNKDNNEKVKTDNNEQGIDEEMWTPITDKNDDDNNDSCNHNDNDKNKKELSDNKDDNVAVKNEQKDDKNSVNHVPSMRENLSENNDNNDDNDDHDMPLEKDVKQVINKDDNNEIINFKNENIEIKNNDEQFNNDKSNFDESKNINIKSDEFDLERPNKNDNLTSCEDNNHVIIKENNDESVVSTTNDNFSDHFDVQPPSKDEVSLTTELSASQESSEQISVANITTEVNETL</sequence>
<dbReference type="PROSITE" id="PS50102">
    <property type="entry name" value="RRM"/>
    <property type="match status" value="1"/>
</dbReference>
<feature type="compositionally biased region" description="Basic and acidic residues" evidence="4">
    <location>
        <begin position="1085"/>
        <end position="1113"/>
    </location>
</feature>
<feature type="compositionally biased region" description="Basic and acidic residues" evidence="4">
    <location>
        <begin position="1524"/>
        <end position="1537"/>
    </location>
</feature>
<dbReference type="PANTHER" id="PTHR23140:SF4">
    <property type="entry name" value="PROTEIN CBR-NRD-1"/>
    <property type="match status" value="1"/>
</dbReference>
<dbReference type="InterPro" id="IPR006569">
    <property type="entry name" value="CID_dom"/>
</dbReference>
<dbReference type="CDD" id="cd16983">
    <property type="entry name" value="CID_SCAF8_like"/>
    <property type="match status" value="1"/>
</dbReference>
<feature type="compositionally biased region" description="Gly residues" evidence="4">
    <location>
        <begin position="1118"/>
        <end position="1132"/>
    </location>
</feature>
<dbReference type="InterPro" id="IPR008942">
    <property type="entry name" value="ENTH_VHS"/>
</dbReference>
<feature type="domain" description="CID" evidence="6">
    <location>
        <begin position="1"/>
        <end position="139"/>
    </location>
</feature>
<feature type="compositionally biased region" description="Polar residues" evidence="4">
    <location>
        <begin position="694"/>
        <end position="708"/>
    </location>
</feature>
<dbReference type="Gene3D" id="1.25.40.90">
    <property type="match status" value="1"/>
</dbReference>
<name>A0A834XMC7_APHGI</name>
<dbReference type="InterPro" id="IPR012677">
    <property type="entry name" value="Nucleotide-bd_a/b_plait_sf"/>
</dbReference>
<evidence type="ECO:0000313" key="7">
    <source>
        <dbReference type="EMBL" id="KAF7989878.1"/>
    </source>
</evidence>
<evidence type="ECO:0000256" key="4">
    <source>
        <dbReference type="SAM" id="MobiDB-lite"/>
    </source>
</evidence>
<dbReference type="Pfam" id="PF04818">
    <property type="entry name" value="CID"/>
    <property type="match status" value="1"/>
</dbReference>
<feature type="region of interest" description="Disordered" evidence="4">
    <location>
        <begin position="1622"/>
        <end position="1648"/>
    </location>
</feature>
<evidence type="ECO:0000313" key="8">
    <source>
        <dbReference type="Proteomes" id="UP000639338"/>
    </source>
</evidence>
<accession>A0A834XMC7</accession>
<feature type="region of interest" description="Disordered" evidence="4">
    <location>
        <begin position="385"/>
        <end position="410"/>
    </location>
</feature>
<dbReference type="InterPro" id="IPR051485">
    <property type="entry name" value="SR-CTD_assoc_factor"/>
</dbReference>
<dbReference type="PANTHER" id="PTHR23140">
    <property type="entry name" value="RNA PROCESSING PROTEIN LD23810P"/>
    <property type="match status" value="1"/>
</dbReference>
<feature type="compositionally biased region" description="Polar residues" evidence="4">
    <location>
        <begin position="1634"/>
        <end position="1648"/>
    </location>
</feature>
<protein>
    <submittedName>
        <fullName evidence="7">Uncharacterized protein</fullName>
    </submittedName>
</protein>
<feature type="compositionally biased region" description="Low complexity" evidence="4">
    <location>
        <begin position="677"/>
        <end position="693"/>
    </location>
</feature>
<dbReference type="SMART" id="SM00582">
    <property type="entry name" value="RPR"/>
    <property type="match status" value="1"/>
</dbReference>
<feature type="compositionally biased region" description="Basic and acidic residues" evidence="4">
    <location>
        <begin position="1160"/>
        <end position="1187"/>
    </location>
</feature>
<feature type="compositionally biased region" description="Basic and acidic residues" evidence="4">
    <location>
        <begin position="1418"/>
        <end position="1443"/>
    </location>
</feature>
<dbReference type="OrthoDB" id="79367at2759"/>
<feature type="compositionally biased region" description="Basic and acidic residues" evidence="4">
    <location>
        <begin position="1622"/>
        <end position="1633"/>
    </location>
</feature>
<gene>
    <name evidence="7" type="ORF">HCN44_008552</name>
</gene>
<keyword evidence="1 2" id="KW-0694">RNA-binding</keyword>
<dbReference type="EMBL" id="JACMRX010000005">
    <property type="protein sequence ID" value="KAF7989878.1"/>
    <property type="molecule type" value="Genomic_DNA"/>
</dbReference>
<feature type="compositionally biased region" description="Polar residues" evidence="4">
    <location>
        <begin position="272"/>
        <end position="291"/>
    </location>
</feature>
<feature type="region of interest" description="Disordered" evidence="4">
    <location>
        <begin position="271"/>
        <end position="291"/>
    </location>
</feature>
<feature type="region of interest" description="Disordered" evidence="4">
    <location>
        <begin position="434"/>
        <end position="510"/>
    </location>
</feature>
<dbReference type="CDD" id="cd12227">
    <property type="entry name" value="RRM_SCAF4_SCAF8"/>
    <property type="match status" value="1"/>
</dbReference>
<dbReference type="Gene3D" id="3.30.70.330">
    <property type="match status" value="1"/>
</dbReference>
<feature type="coiled-coil region" evidence="3">
    <location>
        <begin position="322"/>
        <end position="349"/>
    </location>
</feature>
<dbReference type="Proteomes" id="UP000639338">
    <property type="component" value="Unassembled WGS sequence"/>
</dbReference>
<feature type="compositionally biased region" description="Basic and acidic residues" evidence="4">
    <location>
        <begin position="931"/>
        <end position="994"/>
    </location>
</feature>
<feature type="domain" description="RRM" evidence="5">
    <location>
        <begin position="540"/>
        <end position="612"/>
    </location>
</feature>
<feature type="region of interest" description="Disordered" evidence="4">
    <location>
        <begin position="865"/>
        <end position="1010"/>
    </location>
</feature>
<evidence type="ECO:0000256" key="2">
    <source>
        <dbReference type="PROSITE-ProRule" id="PRU00176"/>
    </source>
</evidence>
<dbReference type="Pfam" id="PF00076">
    <property type="entry name" value="RRM_1"/>
    <property type="match status" value="1"/>
</dbReference>
<evidence type="ECO:0000256" key="1">
    <source>
        <dbReference type="ARBA" id="ARBA00022884"/>
    </source>
</evidence>
<organism evidence="7 8">
    <name type="scientific">Aphidius gifuensis</name>
    <name type="common">Parasitoid wasp</name>
    <dbReference type="NCBI Taxonomy" id="684658"/>
    <lineage>
        <taxon>Eukaryota</taxon>
        <taxon>Metazoa</taxon>
        <taxon>Ecdysozoa</taxon>
        <taxon>Arthropoda</taxon>
        <taxon>Hexapoda</taxon>
        <taxon>Insecta</taxon>
        <taxon>Pterygota</taxon>
        <taxon>Neoptera</taxon>
        <taxon>Endopterygota</taxon>
        <taxon>Hymenoptera</taxon>
        <taxon>Apocrita</taxon>
        <taxon>Ichneumonoidea</taxon>
        <taxon>Braconidae</taxon>
        <taxon>Aphidiinae</taxon>
        <taxon>Aphidius</taxon>
    </lineage>
</organism>
<dbReference type="FunFam" id="1.25.40.90:FF:000004">
    <property type="entry name" value="splicing factor, arginine/serine-rich 15"/>
    <property type="match status" value="1"/>
</dbReference>
<feature type="compositionally biased region" description="Basic and acidic residues" evidence="4">
    <location>
        <begin position="499"/>
        <end position="510"/>
    </location>
</feature>
<feature type="region of interest" description="Disordered" evidence="4">
    <location>
        <begin position="676"/>
        <end position="708"/>
    </location>
</feature>
<feature type="compositionally biased region" description="Low complexity" evidence="4">
    <location>
        <begin position="1288"/>
        <end position="1301"/>
    </location>
</feature>
<dbReference type="SUPFAM" id="SSF54928">
    <property type="entry name" value="RNA-binding domain, RBD"/>
    <property type="match status" value="1"/>
</dbReference>